<evidence type="ECO:0000256" key="8">
    <source>
        <dbReference type="ARBA" id="ARBA00023228"/>
    </source>
</evidence>
<evidence type="ECO:0000256" key="1">
    <source>
        <dbReference type="ARBA" id="ARBA00004613"/>
    </source>
</evidence>
<evidence type="ECO:0000313" key="12">
    <source>
        <dbReference type="EMBL" id="PKI53325.1"/>
    </source>
</evidence>
<comment type="similarity">
    <text evidence="2">Belongs to the glycosyl hydrolase 79 family.</text>
</comment>
<dbReference type="InterPro" id="IPR005199">
    <property type="entry name" value="Glyco_hydro_79"/>
</dbReference>
<evidence type="ECO:0000313" key="13">
    <source>
        <dbReference type="Proteomes" id="UP000233551"/>
    </source>
</evidence>
<organism evidence="12 13">
    <name type="scientific">Punica granatum</name>
    <name type="common">Pomegranate</name>
    <dbReference type="NCBI Taxonomy" id="22663"/>
    <lineage>
        <taxon>Eukaryota</taxon>
        <taxon>Viridiplantae</taxon>
        <taxon>Streptophyta</taxon>
        <taxon>Embryophyta</taxon>
        <taxon>Tracheophyta</taxon>
        <taxon>Spermatophyta</taxon>
        <taxon>Magnoliopsida</taxon>
        <taxon>eudicotyledons</taxon>
        <taxon>Gunneridae</taxon>
        <taxon>Pentapetalae</taxon>
        <taxon>rosids</taxon>
        <taxon>malvids</taxon>
        <taxon>Myrtales</taxon>
        <taxon>Lythraceae</taxon>
        <taxon>Punica</taxon>
    </lineage>
</organism>
<dbReference type="GO" id="GO:0005576">
    <property type="term" value="C:extracellular region"/>
    <property type="evidence" value="ECO:0007669"/>
    <property type="project" value="UniProtKB-SubCell"/>
</dbReference>
<keyword evidence="8" id="KW-0458">Lysosome</keyword>
<evidence type="ECO:0000256" key="4">
    <source>
        <dbReference type="ARBA" id="ARBA00022729"/>
    </source>
</evidence>
<keyword evidence="4 11" id="KW-0732">Signal</keyword>
<dbReference type="GO" id="GO:0004566">
    <property type="term" value="F:beta-glucuronidase activity"/>
    <property type="evidence" value="ECO:0007669"/>
    <property type="project" value="TreeGrafter"/>
</dbReference>
<keyword evidence="3" id="KW-0964">Secreted</keyword>
<dbReference type="InterPro" id="IPR017853">
    <property type="entry name" value="GH"/>
</dbReference>
<keyword evidence="5" id="KW-0378">Hydrolase</keyword>
<evidence type="ECO:0000256" key="10">
    <source>
        <dbReference type="ARBA" id="ARBA00055929"/>
    </source>
</evidence>
<keyword evidence="13" id="KW-1185">Reference proteome</keyword>
<dbReference type="PANTHER" id="PTHR14363">
    <property type="entry name" value="HEPARANASE-RELATED"/>
    <property type="match status" value="1"/>
</dbReference>
<evidence type="ECO:0000256" key="3">
    <source>
        <dbReference type="ARBA" id="ARBA00022525"/>
    </source>
</evidence>
<evidence type="ECO:0000256" key="6">
    <source>
        <dbReference type="ARBA" id="ARBA00023136"/>
    </source>
</evidence>
<feature type="chain" id="PRO_5014176336" description="Heparanase-like protein 2" evidence="11">
    <location>
        <begin position="29"/>
        <end position="536"/>
    </location>
</feature>
<name>A0A2I0JAP5_PUNGR</name>
<proteinExistence type="inferred from homology"/>
<reference evidence="12 13" key="1">
    <citation type="submission" date="2017-11" db="EMBL/GenBank/DDBJ databases">
        <title>De-novo sequencing of pomegranate (Punica granatum L.) genome.</title>
        <authorList>
            <person name="Akparov Z."/>
            <person name="Amiraslanov A."/>
            <person name="Hajiyeva S."/>
            <person name="Abbasov M."/>
            <person name="Kaur K."/>
            <person name="Hamwieh A."/>
            <person name="Solovyev V."/>
            <person name="Salamov A."/>
            <person name="Braich B."/>
            <person name="Kosarev P."/>
            <person name="Mahmoud A."/>
            <person name="Hajiyev E."/>
            <person name="Babayeva S."/>
            <person name="Izzatullayeva V."/>
            <person name="Mammadov A."/>
            <person name="Mammadov A."/>
            <person name="Sharifova S."/>
            <person name="Ojaghi J."/>
            <person name="Eynullazada K."/>
            <person name="Bayramov B."/>
            <person name="Abdulazimova A."/>
            <person name="Shahmuradov I."/>
        </authorList>
    </citation>
    <scope>NUCLEOTIDE SEQUENCE [LARGE SCALE GENOMIC DNA]</scope>
    <source>
        <strain evidence="13">cv. AG2017</strain>
        <tissue evidence="12">Leaf</tissue>
    </source>
</reference>
<sequence length="536" mass="59978">MATLTEQLRSVLPLSFLLLLSLWTSVSCSGEAEEVKVRVRGVTSIATTDDNFVCATLDWWPANKCDYGQCPWGQAGLFNLDLNNKILTNAIKAFKPLRIRVGGSLQDLLLYNVGKNPPKKCPHFKRRSWGMFGFSKGCLHMDRWDELNQFFNQTGAKITFGLNALMGRRRSKDDREHFVGNWDPQNARDFMSYTISKGYEIDSYELGNELCGSGVSGRIDADQYGKDMITLNELVKELYPNGSQRPKVLGPAGFFDRKWFETFLQISGPNVVHGLTHHIYNLGAGVDLALIDKIQDPYFLDQVAQTYRNIWMTTKTFGPWAGAWVGESGGAYNSGGKDVSHTFVDGFWYLDQLGMTSTFDHKVFCRQALIGGNYGLLNTTTFIPNPDYYGALLWHRLMGKEVLSTTHDGSPYLRAYSHCSKNKDGGVSMILINMSNSTSFDVSIINDMNFYLDSHNKEADSGPEPREEYHLTPEGGNIQSDVVLLNGTPLKLTESQDIPEMNPKLANPSYPIHIAPDSIVFVTLKGFRAPACVEDQ</sequence>
<dbReference type="AlphaFoldDB" id="A0A2I0JAP5"/>
<accession>A0A2I0JAP5</accession>
<comment type="function">
    <text evidence="10">Endoglycosidase which is a cell surface and extracellular matrix-degrading enzyme. Cleaves heparan sulfate proteoglycans (HSPGs) into heparan sulfate side chains and core proteoglycans.</text>
</comment>
<dbReference type="Proteomes" id="UP000233551">
    <property type="component" value="Unassembled WGS sequence"/>
</dbReference>
<keyword evidence="6" id="KW-0472">Membrane</keyword>
<dbReference type="EMBL" id="PGOL01001861">
    <property type="protein sequence ID" value="PKI53325.1"/>
    <property type="molecule type" value="Genomic_DNA"/>
</dbReference>
<comment type="caution">
    <text evidence="12">The sequence shown here is derived from an EMBL/GenBank/DDBJ whole genome shotgun (WGS) entry which is preliminary data.</text>
</comment>
<evidence type="ECO:0000256" key="5">
    <source>
        <dbReference type="ARBA" id="ARBA00022801"/>
    </source>
</evidence>
<protein>
    <recommendedName>
        <fullName evidence="14">Heparanase-like protein 2</fullName>
    </recommendedName>
</protein>
<evidence type="ECO:0000256" key="7">
    <source>
        <dbReference type="ARBA" id="ARBA00023180"/>
    </source>
</evidence>
<evidence type="ECO:0000256" key="2">
    <source>
        <dbReference type="ARBA" id="ARBA00009800"/>
    </source>
</evidence>
<dbReference type="PANTHER" id="PTHR14363:SF13">
    <property type="entry name" value="OS07G0598400 PROTEIN"/>
    <property type="match status" value="1"/>
</dbReference>
<dbReference type="Gene3D" id="3.20.20.80">
    <property type="entry name" value="Glycosidases"/>
    <property type="match status" value="1"/>
</dbReference>
<feature type="signal peptide" evidence="11">
    <location>
        <begin position="1"/>
        <end position="28"/>
    </location>
</feature>
<comment type="subcellular location">
    <subcellularLocation>
        <location evidence="9">Lysosome membrane</location>
        <topology evidence="9">Peripheral membrane protein</topology>
    </subcellularLocation>
    <subcellularLocation>
        <location evidence="1">Secreted</location>
    </subcellularLocation>
</comment>
<evidence type="ECO:0000256" key="9">
    <source>
        <dbReference type="ARBA" id="ARBA00023765"/>
    </source>
</evidence>
<evidence type="ECO:0008006" key="14">
    <source>
        <dbReference type="Google" id="ProtNLM"/>
    </source>
</evidence>
<keyword evidence="7" id="KW-0325">Glycoprotein</keyword>
<dbReference type="GO" id="GO:0005765">
    <property type="term" value="C:lysosomal membrane"/>
    <property type="evidence" value="ECO:0007669"/>
    <property type="project" value="UniProtKB-SubCell"/>
</dbReference>
<dbReference type="SUPFAM" id="SSF51445">
    <property type="entry name" value="(Trans)glycosidases"/>
    <property type="match status" value="1"/>
</dbReference>
<dbReference type="FunFam" id="3.20.20.80:FF:000023">
    <property type="entry name" value="heparanase-like protein 3"/>
    <property type="match status" value="1"/>
</dbReference>
<gene>
    <name evidence="12" type="ORF">CRG98_026262</name>
</gene>
<evidence type="ECO:0000256" key="11">
    <source>
        <dbReference type="SAM" id="SignalP"/>
    </source>
</evidence>
<dbReference type="GO" id="GO:0009505">
    <property type="term" value="C:plant-type cell wall"/>
    <property type="evidence" value="ECO:0007669"/>
    <property type="project" value="TreeGrafter"/>
</dbReference>
<dbReference type="Pfam" id="PF03662">
    <property type="entry name" value="Glyco_hydro_79n"/>
    <property type="match status" value="1"/>
</dbReference>